<accession>A0A562E4X1</accession>
<organism evidence="2 3">
    <name type="scientific">Rhodococcus rhodochrous J45</name>
    <dbReference type="NCBI Taxonomy" id="935266"/>
    <lineage>
        <taxon>Bacteria</taxon>
        <taxon>Bacillati</taxon>
        <taxon>Actinomycetota</taxon>
        <taxon>Actinomycetes</taxon>
        <taxon>Mycobacteriales</taxon>
        <taxon>Nocardiaceae</taxon>
        <taxon>Rhodococcus</taxon>
    </lineage>
</organism>
<evidence type="ECO:0000259" key="1">
    <source>
        <dbReference type="Pfam" id="PF09994"/>
    </source>
</evidence>
<sequence>MKRLIICCDGTWKRADEINVSNIEKIARAINPEPTGGPVQIAYYSSGVGTGATRADRILGGALGVGLDTALVGAYRFLALNYNPGDEVFVFGFSRGAYTARSLVGMIVRVGLLTPRGVARNRLVEAIDRYRNHESPGSNVDEAPKDAAAENEPFRALCHSENDVRIKFLGVFDTVGTMGIPGISRKKYRFHDVELSPCVECARQALALHERRRPFVPSVWSKGSDETYKTHDEEKVKQVWFRGVHSDIGGGYEACTLSDITLAWMIREAQACGLEFYDWAIGEKSQTDSSVKPHDSMTAWYRIAGAVEVIGRRVAHRSGPSPRFRKGFRVLEVPSTDESKSLKGDWGIRISAPVYKSWKRASDAGMRDLPNVGWWIEGLQRRGIDPETRIELM</sequence>
<reference evidence="2 3" key="1">
    <citation type="submission" date="2019-07" db="EMBL/GenBank/DDBJ databases">
        <title>Genome sequencing of lignin-degrading bacterial isolates.</title>
        <authorList>
            <person name="Gladden J."/>
        </authorList>
    </citation>
    <scope>NUCLEOTIDE SEQUENCE [LARGE SCALE GENOMIC DNA]</scope>
    <source>
        <strain evidence="2 3">J45</strain>
    </source>
</reference>
<dbReference type="EMBL" id="VLJT01000017">
    <property type="protein sequence ID" value="TWH17116.1"/>
    <property type="molecule type" value="Genomic_DNA"/>
</dbReference>
<proteinExistence type="predicted"/>
<evidence type="ECO:0000313" key="2">
    <source>
        <dbReference type="EMBL" id="TWH17116.1"/>
    </source>
</evidence>
<dbReference type="AlphaFoldDB" id="A0A562E4X1"/>
<dbReference type="RefSeq" id="WP_145691712.1">
    <property type="nucleotide sequence ID" value="NZ_VLJT01000017.1"/>
</dbReference>
<dbReference type="GO" id="GO:0016787">
    <property type="term" value="F:hydrolase activity"/>
    <property type="evidence" value="ECO:0007669"/>
    <property type="project" value="UniProtKB-KW"/>
</dbReference>
<evidence type="ECO:0000313" key="3">
    <source>
        <dbReference type="Proteomes" id="UP000317573"/>
    </source>
</evidence>
<dbReference type="PANTHER" id="PTHR33840">
    <property type="match status" value="1"/>
</dbReference>
<gene>
    <name evidence="2" type="ORF">L618_000200001970</name>
</gene>
<keyword evidence="2" id="KW-0378">Hydrolase</keyword>
<dbReference type="InterPro" id="IPR018712">
    <property type="entry name" value="Tle1-like_cat"/>
</dbReference>
<protein>
    <submittedName>
        <fullName evidence="2">Putative alpha/beta hydrolase family protein DUF2235</fullName>
    </submittedName>
</protein>
<name>A0A562E4X1_RHORH</name>
<dbReference type="Proteomes" id="UP000317573">
    <property type="component" value="Unassembled WGS sequence"/>
</dbReference>
<feature type="domain" description="T6SS Phospholipase effector Tle1-like catalytic" evidence="1">
    <location>
        <begin position="2"/>
        <end position="268"/>
    </location>
</feature>
<comment type="caution">
    <text evidence="2">The sequence shown here is derived from an EMBL/GenBank/DDBJ whole genome shotgun (WGS) entry which is preliminary data.</text>
</comment>
<dbReference type="PANTHER" id="PTHR33840:SF1">
    <property type="entry name" value="TLE1 PHOSPHOLIPASE DOMAIN-CONTAINING PROTEIN"/>
    <property type="match status" value="1"/>
</dbReference>
<dbReference type="Pfam" id="PF09994">
    <property type="entry name" value="T6SS_Tle1-like_cat"/>
    <property type="match status" value="1"/>
</dbReference>